<evidence type="ECO:0000256" key="7">
    <source>
        <dbReference type="ARBA" id="ARBA00022989"/>
    </source>
</evidence>
<dbReference type="GO" id="GO:0016740">
    <property type="term" value="F:transferase activity"/>
    <property type="evidence" value="ECO:0007669"/>
    <property type="project" value="UniProtKB-KW"/>
</dbReference>
<evidence type="ECO:0000256" key="6">
    <source>
        <dbReference type="ARBA" id="ARBA00022737"/>
    </source>
</evidence>
<keyword evidence="10" id="KW-0325">Glycoprotein</keyword>
<reference evidence="11" key="1">
    <citation type="submission" date="2014-07" db="EMBL/GenBank/DDBJ databases">
        <title>Identification of a novel salt tolerance gene in wild soybean by whole-genome sequencing.</title>
        <authorList>
            <person name="Lam H.-M."/>
            <person name="Qi X."/>
            <person name="Li M.-W."/>
            <person name="Liu X."/>
            <person name="Xie M."/>
            <person name="Ni M."/>
            <person name="Xu X."/>
        </authorList>
    </citation>
    <scope>NUCLEOTIDE SEQUENCE [LARGE SCALE GENOMIC DNA]</scope>
    <source>
        <tissue evidence="11">Root</tissue>
    </source>
</reference>
<keyword evidence="9 11" id="KW-0675">Receptor</keyword>
<keyword evidence="6" id="KW-0677">Repeat</keyword>
<dbReference type="GO" id="GO:0005886">
    <property type="term" value="C:plasma membrane"/>
    <property type="evidence" value="ECO:0007669"/>
    <property type="project" value="UniProtKB-SubCell"/>
</dbReference>
<evidence type="ECO:0000313" key="11">
    <source>
        <dbReference type="EMBL" id="KHN34853.1"/>
    </source>
</evidence>
<evidence type="ECO:0000256" key="3">
    <source>
        <dbReference type="ARBA" id="ARBA00022475"/>
    </source>
</evidence>
<protein>
    <submittedName>
        <fullName evidence="11">Receptor-like protein 12</fullName>
        <ecNumber evidence="11">2.7.1.-</ecNumber>
    </submittedName>
</protein>
<dbReference type="Gene3D" id="3.80.10.10">
    <property type="entry name" value="Ribonuclease Inhibitor"/>
    <property type="match status" value="1"/>
</dbReference>
<keyword evidence="4" id="KW-0433">Leucine-rich repeat</keyword>
<dbReference type="Proteomes" id="UP000053555">
    <property type="component" value="Unassembled WGS sequence"/>
</dbReference>
<name>A0A0B2RRD1_GLYSO</name>
<accession>A0A0B2RRD1</accession>
<evidence type="ECO:0000256" key="10">
    <source>
        <dbReference type="ARBA" id="ARBA00023180"/>
    </source>
</evidence>
<organism evidence="11">
    <name type="scientific">Glycine soja</name>
    <name type="common">Wild soybean</name>
    <dbReference type="NCBI Taxonomy" id="3848"/>
    <lineage>
        <taxon>Eukaryota</taxon>
        <taxon>Viridiplantae</taxon>
        <taxon>Streptophyta</taxon>
        <taxon>Embryophyta</taxon>
        <taxon>Tracheophyta</taxon>
        <taxon>Spermatophyta</taxon>
        <taxon>Magnoliopsida</taxon>
        <taxon>eudicotyledons</taxon>
        <taxon>Gunneridae</taxon>
        <taxon>Pentapetalae</taxon>
        <taxon>rosids</taxon>
        <taxon>fabids</taxon>
        <taxon>Fabales</taxon>
        <taxon>Fabaceae</taxon>
        <taxon>Papilionoideae</taxon>
        <taxon>50 kb inversion clade</taxon>
        <taxon>NPAAA clade</taxon>
        <taxon>indigoferoid/millettioid clade</taxon>
        <taxon>Phaseoleae</taxon>
        <taxon>Glycine</taxon>
        <taxon>Glycine subgen. Soja</taxon>
    </lineage>
</organism>
<dbReference type="InterPro" id="IPR032675">
    <property type="entry name" value="LRR_dom_sf"/>
</dbReference>
<evidence type="ECO:0000256" key="4">
    <source>
        <dbReference type="ARBA" id="ARBA00022614"/>
    </source>
</evidence>
<keyword evidence="8" id="KW-0472">Membrane</keyword>
<dbReference type="SUPFAM" id="SSF52058">
    <property type="entry name" value="L domain-like"/>
    <property type="match status" value="1"/>
</dbReference>
<keyword evidence="11" id="KW-0808">Transferase</keyword>
<feature type="non-terminal residue" evidence="11">
    <location>
        <position position="1"/>
    </location>
</feature>
<evidence type="ECO:0000256" key="9">
    <source>
        <dbReference type="ARBA" id="ARBA00023170"/>
    </source>
</evidence>
<gene>
    <name evidence="11" type="ORF">glysoja_048619</name>
</gene>
<evidence type="ECO:0000256" key="8">
    <source>
        <dbReference type="ARBA" id="ARBA00023136"/>
    </source>
</evidence>
<evidence type="ECO:0000256" key="2">
    <source>
        <dbReference type="ARBA" id="ARBA00009592"/>
    </source>
</evidence>
<keyword evidence="5" id="KW-0812">Transmembrane</keyword>
<evidence type="ECO:0000256" key="5">
    <source>
        <dbReference type="ARBA" id="ARBA00022692"/>
    </source>
</evidence>
<sequence>STFPKLHIIYLARNQFSGSLPSETIHNWKTMKASNESQLQYEGDLFYLLLGSLHWIIDQGYYSLKMFNKGIIMVYRDLQDLYYLIAIDLSSNKLCGETPHVMGELTGLVLLNLFNNMLSGSIPSSLGNPSNLEALDLSLNTSDEDDQDSGFFGEFDWKVAVIGYGGELLAGVALGSTFSHEIFAWLKRVSSVVW</sequence>
<proteinExistence type="inferred from homology"/>
<evidence type="ECO:0000256" key="1">
    <source>
        <dbReference type="ARBA" id="ARBA00004251"/>
    </source>
</evidence>
<dbReference type="EMBL" id="KN648709">
    <property type="protein sequence ID" value="KHN34853.1"/>
    <property type="molecule type" value="Genomic_DNA"/>
</dbReference>
<dbReference type="PANTHER" id="PTHR27004:SF460">
    <property type="entry name" value="RECEPTOR-LIKE PROTEIN 33"/>
    <property type="match status" value="1"/>
</dbReference>
<dbReference type="PANTHER" id="PTHR27004">
    <property type="entry name" value="RECEPTOR-LIKE PROTEIN 12 ISOFORM X1"/>
    <property type="match status" value="1"/>
</dbReference>
<keyword evidence="3" id="KW-1003">Cell membrane</keyword>
<comment type="subcellular location">
    <subcellularLocation>
        <location evidence="1">Cell membrane</location>
        <topology evidence="1">Single-pass type I membrane protein</topology>
    </subcellularLocation>
</comment>
<dbReference type="InterPro" id="IPR001611">
    <property type="entry name" value="Leu-rich_rpt"/>
</dbReference>
<comment type="similarity">
    <text evidence="2">Belongs to the RLP family.</text>
</comment>
<dbReference type="Pfam" id="PF00560">
    <property type="entry name" value="LRR_1"/>
    <property type="match status" value="1"/>
</dbReference>
<keyword evidence="7" id="KW-1133">Transmembrane helix</keyword>
<dbReference type="EC" id="2.7.1.-" evidence="11"/>
<dbReference type="AlphaFoldDB" id="A0A0B2RRD1"/>